<dbReference type="Gene3D" id="3.40.50.720">
    <property type="entry name" value="NAD(P)-binding Rossmann-like Domain"/>
    <property type="match status" value="1"/>
</dbReference>
<dbReference type="GO" id="GO:0050661">
    <property type="term" value="F:NADP binding"/>
    <property type="evidence" value="ECO:0007669"/>
    <property type="project" value="InterPro"/>
</dbReference>
<dbReference type="InterPro" id="IPR006115">
    <property type="entry name" value="6PGDH_NADP-bd"/>
</dbReference>
<evidence type="ECO:0000256" key="3">
    <source>
        <dbReference type="PIRSR" id="PIRSR000103-1"/>
    </source>
</evidence>
<keyword evidence="2" id="KW-0520">NAD</keyword>
<gene>
    <name evidence="6" type="ORF">SAMN05216551_10438</name>
</gene>
<dbReference type="PROSITE" id="PS00895">
    <property type="entry name" value="3_HYDROXYISOBUT_DH"/>
    <property type="match status" value="1"/>
</dbReference>
<dbReference type="Proteomes" id="UP000243719">
    <property type="component" value="Unassembled WGS sequence"/>
</dbReference>
<feature type="domain" description="6-phosphogluconate dehydrogenase NADP-binding" evidence="4">
    <location>
        <begin position="6"/>
        <end position="165"/>
    </location>
</feature>
<dbReference type="SUPFAM" id="SSF48179">
    <property type="entry name" value="6-phosphogluconate dehydrogenase C-terminal domain-like"/>
    <property type="match status" value="1"/>
</dbReference>
<reference evidence="7" key="1">
    <citation type="submission" date="2016-09" db="EMBL/GenBank/DDBJ databases">
        <authorList>
            <person name="Varghese N."/>
            <person name="Submissions S."/>
        </authorList>
    </citation>
    <scope>NUCLEOTIDE SEQUENCE [LARGE SCALE GENOMIC DNA]</scope>
    <source>
        <strain evidence="7">JS23</strain>
    </source>
</reference>
<dbReference type="AlphaFoldDB" id="A0A1H2PNZ1"/>
<dbReference type="PANTHER" id="PTHR22981:SF7">
    <property type="entry name" value="3-HYDROXYISOBUTYRATE DEHYDROGENASE, MITOCHONDRIAL"/>
    <property type="match status" value="1"/>
</dbReference>
<dbReference type="Gene3D" id="1.10.1040.10">
    <property type="entry name" value="N-(1-d-carboxylethyl)-l-norvaline Dehydrogenase, domain 2"/>
    <property type="match status" value="1"/>
</dbReference>
<dbReference type="PANTHER" id="PTHR22981">
    <property type="entry name" value="3-HYDROXYISOBUTYRATE DEHYDROGENASE-RELATED"/>
    <property type="match status" value="1"/>
</dbReference>
<protein>
    <submittedName>
        <fullName evidence="6">3-hydroxyisobutyrate dehydrogenase</fullName>
    </submittedName>
</protein>
<dbReference type="PIRSF" id="PIRSF000103">
    <property type="entry name" value="HIBADH"/>
    <property type="match status" value="1"/>
</dbReference>
<sequence length="293" mass="29725">MNTTGKVGVIGLGNMGRGMATSLARAGHSVLGYDAAPGVAAALADQGVGAADSIAALLAEVDCVILSLPTSAVVEQVVFGADGVARQARPGLLVIDTTTAEPASTRRVAAALAEAGIAFIDGPVSGGPKGAATATMTMVLGGSSEDVARAEPVLAAISAKRVHVGPVGAGHVTKIINNMLTGIHLLAASEAVRVAQANGVDPEKLVDALNGGSGRNSATLTNYPTWIFNDRFDSGFTMKLMRKDVRLAEALLDGAQVHAPVAQTAARLWAASEATLGDGEDFNRIVQFVPPRD</sequence>
<feature type="active site" evidence="3">
    <location>
        <position position="174"/>
    </location>
</feature>
<dbReference type="RefSeq" id="WP_091906789.1">
    <property type="nucleotide sequence ID" value="NZ_FNLO01000004.1"/>
</dbReference>
<dbReference type="InterPro" id="IPR015815">
    <property type="entry name" value="HIBADH-related"/>
</dbReference>
<evidence type="ECO:0000259" key="4">
    <source>
        <dbReference type="Pfam" id="PF03446"/>
    </source>
</evidence>
<dbReference type="Pfam" id="PF14833">
    <property type="entry name" value="NAD_binding_11"/>
    <property type="match status" value="1"/>
</dbReference>
<dbReference type="GO" id="GO:0016616">
    <property type="term" value="F:oxidoreductase activity, acting on the CH-OH group of donors, NAD or NADP as acceptor"/>
    <property type="evidence" value="ECO:0007669"/>
    <property type="project" value="TreeGrafter"/>
</dbReference>
<evidence type="ECO:0000256" key="1">
    <source>
        <dbReference type="ARBA" id="ARBA00023002"/>
    </source>
</evidence>
<organism evidence="6 7">
    <name type="scientific">Chitinasiproducens palmae</name>
    <dbReference type="NCBI Taxonomy" id="1770053"/>
    <lineage>
        <taxon>Bacteria</taxon>
        <taxon>Pseudomonadati</taxon>
        <taxon>Pseudomonadota</taxon>
        <taxon>Betaproteobacteria</taxon>
        <taxon>Burkholderiales</taxon>
        <taxon>Burkholderiaceae</taxon>
        <taxon>Chitinasiproducens</taxon>
    </lineage>
</organism>
<keyword evidence="7" id="KW-1185">Reference proteome</keyword>
<dbReference type="Pfam" id="PF03446">
    <property type="entry name" value="NAD_binding_2"/>
    <property type="match status" value="1"/>
</dbReference>
<dbReference type="InterPro" id="IPR013328">
    <property type="entry name" value="6PGD_dom2"/>
</dbReference>
<dbReference type="InterPro" id="IPR008927">
    <property type="entry name" value="6-PGluconate_DH-like_C_sf"/>
</dbReference>
<keyword evidence="1" id="KW-0560">Oxidoreductase</keyword>
<dbReference type="InterPro" id="IPR036291">
    <property type="entry name" value="NAD(P)-bd_dom_sf"/>
</dbReference>
<evidence type="ECO:0000313" key="6">
    <source>
        <dbReference type="EMBL" id="SDV47965.1"/>
    </source>
</evidence>
<accession>A0A1H2PNZ1</accession>
<dbReference type="InterPro" id="IPR002204">
    <property type="entry name" value="3-OH-isobutyrate_DH-rel_CS"/>
</dbReference>
<dbReference type="EMBL" id="FNLO01000004">
    <property type="protein sequence ID" value="SDV47965.1"/>
    <property type="molecule type" value="Genomic_DNA"/>
</dbReference>
<evidence type="ECO:0000259" key="5">
    <source>
        <dbReference type="Pfam" id="PF14833"/>
    </source>
</evidence>
<evidence type="ECO:0000313" key="7">
    <source>
        <dbReference type="Proteomes" id="UP000243719"/>
    </source>
</evidence>
<dbReference type="STRING" id="1770053.SAMN05216551_10438"/>
<dbReference type="GO" id="GO:0016054">
    <property type="term" value="P:organic acid catabolic process"/>
    <property type="evidence" value="ECO:0007669"/>
    <property type="project" value="UniProtKB-ARBA"/>
</dbReference>
<dbReference type="OrthoDB" id="9777604at2"/>
<evidence type="ECO:0000256" key="2">
    <source>
        <dbReference type="ARBA" id="ARBA00023027"/>
    </source>
</evidence>
<name>A0A1H2PNZ1_9BURK</name>
<proteinExistence type="predicted"/>
<dbReference type="SUPFAM" id="SSF51735">
    <property type="entry name" value="NAD(P)-binding Rossmann-fold domains"/>
    <property type="match status" value="1"/>
</dbReference>
<dbReference type="InterPro" id="IPR029154">
    <property type="entry name" value="HIBADH-like_NADP-bd"/>
</dbReference>
<dbReference type="GO" id="GO:0051287">
    <property type="term" value="F:NAD binding"/>
    <property type="evidence" value="ECO:0007669"/>
    <property type="project" value="InterPro"/>
</dbReference>
<feature type="domain" description="3-hydroxyisobutyrate dehydrogenase-like NAD-binding" evidence="5">
    <location>
        <begin position="168"/>
        <end position="288"/>
    </location>
</feature>